<name>A0A9P8VSE3_9HYPO</name>
<feature type="compositionally biased region" description="Polar residues" evidence="1">
    <location>
        <begin position="1"/>
        <end position="11"/>
    </location>
</feature>
<dbReference type="OrthoDB" id="3469225at2759"/>
<feature type="non-terminal residue" evidence="2">
    <location>
        <position position="1"/>
    </location>
</feature>
<comment type="caution">
    <text evidence="2">The sequence shown here is derived from an EMBL/GenBank/DDBJ whole genome shotgun (WGS) entry which is preliminary data.</text>
</comment>
<evidence type="ECO:0000313" key="3">
    <source>
        <dbReference type="Proteomes" id="UP000777438"/>
    </source>
</evidence>
<proteinExistence type="predicted"/>
<reference evidence="2 3" key="1">
    <citation type="journal article" date="2021" name="Nat. Commun.">
        <title>Genetic determinants of endophytism in the Arabidopsis root mycobiome.</title>
        <authorList>
            <person name="Mesny F."/>
            <person name="Miyauchi S."/>
            <person name="Thiergart T."/>
            <person name="Pickel B."/>
            <person name="Atanasova L."/>
            <person name="Karlsson M."/>
            <person name="Huettel B."/>
            <person name="Barry K.W."/>
            <person name="Haridas S."/>
            <person name="Chen C."/>
            <person name="Bauer D."/>
            <person name="Andreopoulos W."/>
            <person name="Pangilinan J."/>
            <person name="LaButti K."/>
            <person name="Riley R."/>
            <person name="Lipzen A."/>
            <person name="Clum A."/>
            <person name="Drula E."/>
            <person name="Henrissat B."/>
            <person name="Kohler A."/>
            <person name="Grigoriev I.V."/>
            <person name="Martin F.M."/>
            <person name="Hacquard S."/>
        </authorList>
    </citation>
    <scope>NUCLEOTIDE SEQUENCE [LARGE SCALE GENOMIC DNA]</scope>
    <source>
        <strain evidence="2 3">MPI-CAGE-CH-0241</strain>
    </source>
</reference>
<evidence type="ECO:0000313" key="2">
    <source>
        <dbReference type="EMBL" id="KAH6873837.1"/>
    </source>
</evidence>
<sequence length="438" mass="49685">MMNSGLLSSAEQTKRVPRLGAQPEPAKFEWVSITHPSEIKHRHAQKKIHRHVMKGIGFSRRRAPMKIPLTLNLPTGNASRFLHTLPSPTIDLSLSSPRQWARAQRLFQFLHKQDYPVCQTMRKLFFAAAMVDDGVMYLALAETALETESHDEKDTHQENKQSLKHYTTSLGLVQEKISRSTTTVGDQVIGTIISIASYDVGPVLPPSLSPSRTDLIGSLSLDLPPRFTIPVTPLPQTWADDTSRGLSMNVSRLKISHPILSDVCQLLETLSSLTRLVPEIQASDWKDDMQVTACFGRLVHDLMTLPRYDITHQMDDILTEWIATREAIRLGLVLFISVPVNCLAGNGDIASNYTGQLPQLLRLQQICWLDWEELELWIYVVGALPEVGQDRNWFVSQIIEMMRVRGLDWLSLLDCLQKIVWHDRIFDDRMKRLGAEVE</sequence>
<accession>A0A9P8VSE3</accession>
<gene>
    <name evidence="2" type="ORF">B0T10DRAFT_588570</name>
</gene>
<evidence type="ECO:0000256" key="1">
    <source>
        <dbReference type="SAM" id="MobiDB-lite"/>
    </source>
</evidence>
<dbReference type="Proteomes" id="UP000777438">
    <property type="component" value="Unassembled WGS sequence"/>
</dbReference>
<protein>
    <submittedName>
        <fullName evidence="2">Uncharacterized protein</fullName>
    </submittedName>
</protein>
<dbReference type="AlphaFoldDB" id="A0A9P8VSE3"/>
<feature type="region of interest" description="Disordered" evidence="1">
    <location>
        <begin position="1"/>
        <end position="21"/>
    </location>
</feature>
<dbReference type="EMBL" id="JAGPYM010000044">
    <property type="protein sequence ID" value="KAH6873837.1"/>
    <property type="molecule type" value="Genomic_DNA"/>
</dbReference>
<organism evidence="2 3">
    <name type="scientific">Thelonectria olida</name>
    <dbReference type="NCBI Taxonomy" id="1576542"/>
    <lineage>
        <taxon>Eukaryota</taxon>
        <taxon>Fungi</taxon>
        <taxon>Dikarya</taxon>
        <taxon>Ascomycota</taxon>
        <taxon>Pezizomycotina</taxon>
        <taxon>Sordariomycetes</taxon>
        <taxon>Hypocreomycetidae</taxon>
        <taxon>Hypocreales</taxon>
        <taxon>Nectriaceae</taxon>
        <taxon>Thelonectria</taxon>
    </lineage>
</organism>
<keyword evidence="3" id="KW-1185">Reference proteome</keyword>